<dbReference type="OrthoDB" id="9780891at2"/>
<sequence length="679" mass="75104">MHTLRFRQVHLDFHTSGLIPDIGSKFDKKEFQSVLREAHVNSVTCFSKCHHGWSYHDTAVGRRHPNMKGELLAMQIEACREMGVRVPIYISAGFDELALSEHPEWRVIDRNGIGTPPFHAGWRGTLRWNSPYLDYLCRQIEEVVTRWRDADGIFLDIVGPRLDYSDDSLMQMKKQGYNPENEEEVASWAHEVLLDYYKKTTAAARVHHAGMPVFHNCGHIQIGSAEQLRYNSHLELESLPTGGWGYDHFPLSARYAITTGHDFLGMTGKFHTAWGEFGGFKRPEALRHECEAMIAYGAKCSIGDQLHPTGKINRDTYRLIGEAYRTVEAKEAWCADARPVASIGLVSATKSNIAATVPGGVNVTLPDEGASRMLLELHQPFLVLDAKASWTPFALIILPDAIVFTKALQEKACAYLAKGGRILASGRSLLDENGQHIALAEAGIRYLGTSASNPDYIAAASLSSGVPVKAPVVIHGGALKVKPLAGTKVLAHRIAPYFDRTWEHFCSHQHTPDNPASPAKTSLAATLSGDGKVAYFAHRIFTRYRLYGQPLYRDFVLAALTALLGGEGSLLVKTKNLPSSGRVNLMAQTAQRRFVLHFLYAPPVLRGGGKHEGTNAQPVEVIEDVVPIYNVECSLRLPRKVRSTILVPEGVPLEFTQQGGIIAFTVPRVLSHQMVELAW</sequence>
<dbReference type="SUPFAM" id="SSF51445">
    <property type="entry name" value="(Trans)glycosidases"/>
    <property type="match status" value="1"/>
</dbReference>
<comment type="caution">
    <text evidence="1">The sequence shown here is derived from an EMBL/GenBank/DDBJ whole genome shotgun (WGS) entry which is preliminary data.</text>
</comment>
<evidence type="ECO:0000313" key="2">
    <source>
        <dbReference type="Proteomes" id="UP000078486"/>
    </source>
</evidence>
<dbReference type="Pfam" id="PF14871">
    <property type="entry name" value="GHL6"/>
    <property type="match status" value="1"/>
</dbReference>
<dbReference type="InterPro" id="IPR028212">
    <property type="entry name" value="GHL6"/>
</dbReference>
<name>A0A178IM02_9BACT</name>
<dbReference type="EMBL" id="LRRQ01000045">
    <property type="protein sequence ID" value="OAM90890.1"/>
    <property type="molecule type" value="Genomic_DNA"/>
</dbReference>
<reference evidence="1 2" key="1">
    <citation type="submission" date="2016-01" db="EMBL/GenBank/DDBJ databases">
        <title>High potential of lignocellulose degradation of a new Verrucomicrobia species.</title>
        <authorList>
            <person name="Wang Y."/>
            <person name="Shi Y."/>
            <person name="Qiu Z."/>
            <person name="Liu S."/>
            <person name="Yang H."/>
        </authorList>
    </citation>
    <scope>NUCLEOTIDE SEQUENCE [LARGE SCALE GENOMIC DNA]</scope>
    <source>
        <strain evidence="1 2">TSB47</strain>
    </source>
</reference>
<dbReference type="Gene3D" id="3.40.50.880">
    <property type="match status" value="1"/>
</dbReference>
<organism evidence="1 2">
    <name type="scientific">Termitidicoccus mucosus</name>
    <dbReference type="NCBI Taxonomy" id="1184151"/>
    <lineage>
        <taxon>Bacteria</taxon>
        <taxon>Pseudomonadati</taxon>
        <taxon>Verrucomicrobiota</taxon>
        <taxon>Opitutia</taxon>
        <taxon>Opitutales</taxon>
        <taxon>Opitutaceae</taxon>
        <taxon>Termitidicoccus</taxon>
    </lineage>
</organism>
<gene>
    <name evidence="1" type="ORF">AW736_05790</name>
</gene>
<proteinExistence type="predicted"/>
<keyword evidence="2" id="KW-1185">Reference proteome</keyword>
<dbReference type="InterPro" id="IPR029062">
    <property type="entry name" value="Class_I_gatase-like"/>
</dbReference>
<dbReference type="Gene3D" id="3.20.20.80">
    <property type="entry name" value="Glycosidases"/>
    <property type="match status" value="1"/>
</dbReference>
<dbReference type="STRING" id="1184151.AW736_05790"/>
<protein>
    <submittedName>
        <fullName evidence="1">Alpha-amylase</fullName>
    </submittedName>
</protein>
<dbReference type="CDD" id="cd03143">
    <property type="entry name" value="A4_beta-galactosidase_middle_domain"/>
    <property type="match status" value="1"/>
</dbReference>
<dbReference type="RefSeq" id="WP_068769813.1">
    <property type="nucleotide sequence ID" value="NZ_CP109796.1"/>
</dbReference>
<dbReference type="AlphaFoldDB" id="A0A178IM02"/>
<accession>A0A178IM02</accession>
<evidence type="ECO:0000313" key="1">
    <source>
        <dbReference type="EMBL" id="OAM90890.1"/>
    </source>
</evidence>
<dbReference type="InterPro" id="IPR017853">
    <property type="entry name" value="GH"/>
</dbReference>
<dbReference type="Proteomes" id="UP000078486">
    <property type="component" value="Unassembled WGS sequence"/>
</dbReference>